<proteinExistence type="predicted"/>
<evidence type="ECO:0000313" key="2">
    <source>
        <dbReference type="Proteomes" id="UP001143543"/>
    </source>
</evidence>
<organism evidence="1 2">
    <name type="scientific">Neptunitalea lumnitzerae</name>
    <dbReference type="NCBI Taxonomy" id="2965509"/>
    <lineage>
        <taxon>Bacteria</taxon>
        <taxon>Pseudomonadati</taxon>
        <taxon>Bacteroidota</taxon>
        <taxon>Flavobacteriia</taxon>
        <taxon>Flavobacteriales</taxon>
        <taxon>Flavobacteriaceae</taxon>
        <taxon>Neptunitalea</taxon>
    </lineage>
</organism>
<dbReference type="EMBL" id="BRVO01000001">
    <property type="protein sequence ID" value="GLB47691.1"/>
    <property type="molecule type" value="Genomic_DNA"/>
</dbReference>
<protein>
    <submittedName>
        <fullName evidence="1">Uncharacterized protein</fullName>
    </submittedName>
</protein>
<dbReference type="Proteomes" id="UP001143543">
    <property type="component" value="Unassembled WGS sequence"/>
</dbReference>
<name>A0ABQ5MEC2_9FLAO</name>
<keyword evidence="2" id="KW-1185">Reference proteome</keyword>
<sequence length="79" mass="9520">MQYKFKIMYMQRVEQRHPLFERVYPRKKEFKIVIKPKAFVNLLNSKLIHIKRGYAPFLIPLNSISKQALYQKGIRALLV</sequence>
<accession>A0ABQ5MEC2</accession>
<reference evidence="1" key="1">
    <citation type="submission" date="2022-07" db="EMBL/GenBank/DDBJ databases">
        <title>Taxonomy of Novel Oxalotrophic and Methylotrophic Bacteria.</title>
        <authorList>
            <person name="Sahin N."/>
            <person name="Tani A."/>
        </authorList>
    </citation>
    <scope>NUCLEOTIDE SEQUENCE</scope>
    <source>
        <strain evidence="1">Y10</strain>
    </source>
</reference>
<comment type="caution">
    <text evidence="1">The sequence shown here is derived from an EMBL/GenBank/DDBJ whole genome shotgun (WGS) entry which is preliminary data.</text>
</comment>
<gene>
    <name evidence="1" type="ORF">Y10_00590</name>
</gene>
<evidence type="ECO:0000313" key="1">
    <source>
        <dbReference type="EMBL" id="GLB47691.1"/>
    </source>
</evidence>